<proteinExistence type="inferred from homology"/>
<reference evidence="10 11" key="1">
    <citation type="submission" date="2022-12" db="EMBL/GenBank/DDBJ databases">
        <title>Complete genome sequencing of Dickeya lacustris type strain LMG30899.</title>
        <authorList>
            <person name="Dobhal S."/>
            <person name="Arizala D."/>
            <person name="Arif M."/>
        </authorList>
    </citation>
    <scope>NUCLEOTIDE SEQUENCE [LARGE SCALE GENOMIC DNA]</scope>
    <source>
        <strain evidence="10 11">LMG30899</strain>
    </source>
</reference>
<accession>A0ABY8GBF6</accession>
<dbReference type="PANTHER" id="PTHR23502">
    <property type="entry name" value="MAJOR FACILITATOR SUPERFAMILY"/>
    <property type="match status" value="1"/>
</dbReference>
<evidence type="ECO:0000256" key="3">
    <source>
        <dbReference type="ARBA" id="ARBA00022448"/>
    </source>
</evidence>
<feature type="transmembrane region" description="Helical" evidence="8">
    <location>
        <begin position="12"/>
        <end position="35"/>
    </location>
</feature>
<feature type="transmembrane region" description="Helical" evidence="8">
    <location>
        <begin position="309"/>
        <end position="332"/>
    </location>
</feature>
<feature type="domain" description="Major facilitator superfamily (MFS) profile" evidence="9">
    <location>
        <begin position="1"/>
        <end position="395"/>
    </location>
</feature>
<dbReference type="InterPro" id="IPR004812">
    <property type="entry name" value="Efflux_drug-R_Bcr/CmlA"/>
</dbReference>
<keyword evidence="7 8" id="KW-0472">Membrane</keyword>
<evidence type="ECO:0000256" key="8">
    <source>
        <dbReference type="RuleBase" id="RU365088"/>
    </source>
</evidence>
<evidence type="ECO:0000256" key="6">
    <source>
        <dbReference type="ARBA" id="ARBA00022989"/>
    </source>
</evidence>
<feature type="transmembrane region" description="Helical" evidence="8">
    <location>
        <begin position="165"/>
        <end position="184"/>
    </location>
</feature>
<evidence type="ECO:0000256" key="1">
    <source>
        <dbReference type="ARBA" id="ARBA00004651"/>
    </source>
</evidence>
<gene>
    <name evidence="10" type="ORF">O1Q98_08615</name>
</gene>
<dbReference type="InterPro" id="IPR011701">
    <property type="entry name" value="MFS"/>
</dbReference>
<feature type="transmembrane region" description="Helical" evidence="8">
    <location>
        <begin position="344"/>
        <end position="364"/>
    </location>
</feature>
<evidence type="ECO:0000313" key="10">
    <source>
        <dbReference type="EMBL" id="WFN57240.1"/>
    </source>
</evidence>
<feature type="transmembrane region" description="Helical" evidence="8">
    <location>
        <begin position="284"/>
        <end position="303"/>
    </location>
</feature>
<feature type="transmembrane region" description="Helical" evidence="8">
    <location>
        <begin position="47"/>
        <end position="66"/>
    </location>
</feature>
<dbReference type="Pfam" id="PF07690">
    <property type="entry name" value="MFS_1"/>
    <property type="match status" value="1"/>
</dbReference>
<feature type="transmembrane region" description="Helical" evidence="8">
    <location>
        <begin position="78"/>
        <end position="96"/>
    </location>
</feature>
<feature type="transmembrane region" description="Helical" evidence="8">
    <location>
        <begin position="102"/>
        <end position="123"/>
    </location>
</feature>
<dbReference type="PROSITE" id="PS50850">
    <property type="entry name" value="MFS"/>
    <property type="match status" value="1"/>
</dbReference>
<evidence type="ECO:0000259" key="9">
    <source>
        <dbReference type="PROSITE" id="PS50850"/>
    </source>
</evidence>
<keyword evidence="6 8" id="KW-1133">Transmembrane helix</keyword>
<dbReference type="NCBIfam" id="TIGR00710">
    <property type="entry name" value="efflux_Bcr_CflA"/>
    <property type="match status" value="1"/>
</dbReference>
<name>A0ABY8GBF6_9GAMM</name>
<evidence type="ECO:0000313" key="11">
    <source>
        <dbReference type="Proteomes" id="UP001219630"/>
    </source>
</evidence>
<keyword evidence="5 8" id="KW-0812">Transmembrane</keyword>
<dbReference type="SUPFAM" id="SSF103473">
    <property type="entry name" value="MFS general substrate transporter"/>
    <property type="match status" value="1"/>
</dbReference>
<keyword evidence="4" id="KW-1003">Cell membrane</keyword>
<feature type="transmembrane region" description="Helical" evidence="8">
    <location>
        <begin position="205"/>
        <end position="232"/>
    </location>
</feature>
<dbReference type="CDD" id="cd17320">
    <property type="entry name" value="MFS_MdfA_MDR_like"/>
    <property type="match status" value="1"/>
</dbReference>
<comment type="subcellular location">
    <subcellularLocation>
        <location evidence="8">Cell inner membrane</location>
        <topology evidence="8">Multi-pass membrane protein</topology>
    </subcellularLocation>
    <subcellularLocation>
        <location evidence="1">Cell membrane</location>
        <topology evidence="1">Multi-pass membrane protein</topology>
    </subcellularLocation>
</comment>
<protein>
    <recommendedName>
        <fullName evidence="8">Bcr/CflA family efflux transporter</fullName>
    </recommendedName>
</protein>
<dbReference type="EMBL" id="CP114280">
    <property type="protein sequence ID" value="WFN57240.1"/>
    <property type="molecule type" value="Genomic_DNA"/>
</dbReference>
<dbReference type="Proteomes" id="UP001219630">
    <property type="component" value="Chromosome"/>
</dbReference>
<evidence type="ECO:0000256" key="2">
    <source>
        <dbReference type="ARBA" id="ARBA00006236"/>
    </source>
</evidence>
<dbReference type="PANTHER" id="PTHR23502:SF132">
    <property type="entry name" value="POLYAMINE TRANSPORTER 2-RELATED"/>
    <property type="match status" value="1"/>
</dbReference>
<organism evidence="10 11">
    <name type="scientific">Dickeya lacustris</name>
    <dbReference type="NCBI Taxonomy" id="2259638"/>
    <lineage>
        <taxon>Bacteria</taxon>
        <taxon>Pseudomonadati</taxon>
        <taxon>Pseudomonadota</taxon>
        <taxon>Gammaproteobacteria</taxon>
        <taxon>Enterobacterales</taxon>
        <taxon>Pectobacteriaceae</taxon>
        <taxon>Dickeya</taxon>
    </lineage>
</organism>
<comment type="similarity">
    <text evidence="2 8">Belongs to the major facilitator superfamily. Bcr/CmlA family.</text>
</comment>
<keyword evidence="8" id="KW-0997">Cell inner membrane</keyword>
<evidence type="ECO:0000256" key="4">
    <source>
        <dbReference type="ARBA" id="ARBA00022475"/>
    </source>
</evidence>
<feature type="transmembrane region" description="Helical" evidence="8">
    <location>
        <begin position="370"/>
        <end position="388"/>
    </location>
</feature>
<evidence type="ECO:0000256" key="5">
    <source>
        <dbReference type="ARBA" id="ARBA00022692"/>
    </source>
</evidence>
<dbReference type="Gene3D" id="1.20.1720.10">
    <property type="entry name" value="Multidrug resistance protein D"/>
    <property type="match status" value="1"/>
</dbReference>
<keyword evidence="3 8" id="KW-0813">Transport</keyword>
<sequence>MTHSSTVKTTGLLFIMILSALMAFTSLSTDIYLPAMPVMAKDLRGNAELTITGFLLGFCLAQLIWGPISDHLGRRLPLMIGMVLFIVGSAGCALSNNINQIIFWRVFQALGACTGPMLARAMIRDLFSRTRAAQMLSTLTVVMAIAPIIGPLLGGQMIKFTSWHAIFWLLTAIGVFMLLSLYWLPETLPVERRVKASFAGAFQTYYRLLGNAAFMKVTLCLTFYYMALYAFIVGSPFVYITHFHVAAQHYGWLFAVNILGVMGLSTVNRHLVQRYSLEVLLKRALLVAAAAALVLAFATKLNLGGITLIIITVFVMFSMNGIVAATATAAALDAAPDSAGSASALIGSLQYGSGIISSLLLAMFNDGTAWTMGWIITLFILTSTLIAMTTRVKKRAIS</sequence>
<dbReference type="InterPro" id="IPR036259">
    <property type="entry name" value="MFS_trans_sf"/>
</dbReference>
<dbReference type="InterPro" id="IPR020846">
    <property type="entry name" value="MFS_dom"/>
</dbReference>
<keyword evidence="11" id="KW-1185">Reference proteome</keyword>
<dbReference type="RefSeq" id="WP_125258238.1">
    <property type="nucleotide sequence ID" value="NZ_CP114280.1"/>
</dbReference>
<evidence type="ECO:0000256" key="7">
    <source>
        <dbReference type="ARBA" id="ARBA00023136"/>
    </source>
</evidence>
<feature type="transmembrane region" description="Helical" evidence="8">
    <location>
        <begin position="252"/>
        <end position="272"/>
    </location>
</feature>
<feature type="transmembrane region" description="Helical" evidence="8">
    <location>
        <begin position="135"/>
        <end position="153"/>
    </location>
</feature>